<name>A0A6A5U6Z4_9PLEO</name>
<evidence type="ECO:0000256" key="1">
    <source>
        <dbReference type="RuleBase" id="RU365099"/>
    </source>
</evidence>
<sequence length="195" mass="21717">MSLLRLLPRASLFSPRQPTLLRTFLATRPLSQEAPSTVLSTIKPDLKTALRSKDKPRLSVLRSLLAEITNASKTTSPIASDQTFYNLLQKQIKSSNTAIEEFNNARREDLVEKEKVQLGVLKEYRDRIDVVGEEEMEGLVRSVVEMEKESGKWEALKEGARKGVIMGKTRARIGDRPVDGEVLSGVITRVVGEGV</sequence>
<proteinExistence type="inferred from homology"/>
<keyword evidence="3" id="KW-1185">Reference proteome</keyword>
<gene>
    <name evidence="1" type="primary">AIM41</name>
    <name evidence="2" type="ORF">CC80DRAFT_488960</name>
</gene>
<dbReference type="GO" id="GO:0005739">
    <property type="term" value="C:mitochondrion"/>
    <property type="evidence" value="ECO:0007669"/>
    <property type="project" value="UniProtKB-SubCell"/>
</dbReference>
<evidence type="ECO:0000313" key="2">
    <source>
        <dbReference type="EMBL" id="KAF1960681.1"/>
    </source>
</evidence>
<dbReference type="AlphaFoldDB" id="A0A6A5U6Z4"/>
<dbReference type="Proteomes" id="UP000800035">
    <property type="component" value="Unassembled WGS sequence"/>
</dbReference>
<dbReference type="Gene3D" id="1.10.1510.10">
    <property type="entry name" value="Uncharacterised protein YqeY/AIM41 PF09424, N-terminal domain"/>
    <property type="match status" value="1"/>
</dbReference>
<keyword evidence="1" id="KW-0496">Mitochondrion</keyword>
<dbReference type="InterPro" id="IPR003789">
    <property type="entry name" value="Asn/Gln_tRNA_amidoTrase-B-like"/>
</dbReference>
<organism evidence="2 3">
    <name type="scientific">Byssothecium circinans</name>
    <dbReference type="NCBI Taxonomy" id="147558"/>
    <lineage>
        <taxon>Eukaryota</taxon>
        <taxon>Fungi</taxon>
        <taxon>Dikarya</taxon>
        <taxon>Ascomycota</taxon>
        <taxon>Pezizomycotina</taxon>
        <taxon>Dothideomycetes</taxon>
        <taxon>Pleosporomycetidae</taxon>
        <taxon>Pleosporales</taxon>
        <taxon>Massarineae</taxon>
        <taxon>Massarinaceae</taxon>
        <taxon>Byssothecium</taxon>
    </lineage>
</organism>
<dbReference type="OrthoDB" id="538640at2759"/>
<comment type="subcellular location">
    <subcellularLocation>
        <location evidence="1">Mitochondrion</location>
    </subcellularLocation>
</comment>
<dbReference type="InterPro" id="IPR019004">
    <property type="entry name" value="YqeY/Aim41"/>
</dbReference>
<dbReference type="PANTHER" id="PTHR28055">
    <property type="entry name" value="ALTERED INHERITANCE OF MITOCHONDRIA PROTEIN 41, MITOCHONDRIAL"/>
    <property type="match status" value="1"/>
</dbReference>
<comment type="similarity">
    <text evidence="1">Belongs to the AIM41 family.</text>
</comment>
<dbReference type="GO" id="GO:0016884">
    <property type="term" value="F:carbon-nitrogen ligase activity, with glutamine as amido-N-donor"/>
    <property type="evidence" value="ECO:0007669"/>
    <property type="project" value="UniProtKB-UniRule"/>
</dbReference>
<dbReference type="Pfam" id="PF09424">
    <property type="entry name" value="YqeY"/>
    <property type="match status" value="1"/>
</dbReference>
<dbReference type="EMBL" id="ML976982">
    <property type="protein sequence ID" value="KAF1960681.1"/>
    <property type="molecule type" value="Genomic_DNA"/>
</dbReference>
<dbReference type="InterPro" id="IPR042184">
    <property type="entry name" value="YqeY/Aim41_N"/>
</dbReference>
<dbReference type="PANTHER" id="PTHR28055:SF1">
    <property type="entry name" value="ALTERED INHERITANCE OF MITOCHONDRIA PROTEIN 41, MITOCHONDRIAL"/>
    <property type="match status" value="1"/>
</dbReference>
<evidence type="ECO:0000313" key="3">
    <source>
        <dbReference type="Proteomes" id="UP000800035"/>
    </source>
</evidence>
<dbReference type="SUPFAM" id="SSF89095">
    <property type="entry name" value="GatB/YqeY motif"/>
    <property type="match status" value="1"/>
</dbReference>
<reference evidence="2" key="1">
    <citation type="journal article" date="2020" name="Stud. Mycol.">
        <title>101 Dothideomycetes genomes: a test case for predicting lifestyles and emergence of pathogens.</title>
        <authorList>
            <person name="Haridas S."/>
            <person name="Albert R."/>
            <person name="Binder M."/>
            <person name="Bloem J."/>
            <person name="Labutti K."/>
            <person name="Salamov A."/>
            <person name="Andreopoulos B."/>
            <person name="Baker S."/>
            <person name="Barry K."/>
            <person name="Bills G."/>
            <person name="Bluhm B."/>
            <person name="Cannon C."/>
            <person name="Castanera R."/>
            <person name="Culley D."/>
            <person name="Daum C."/>
            <person name="Ezra D."/>
            <person name="Gonzalez J."/>
            <person name="Henrissat B."/>
            <person name="Kuo A."/>
            <person name="Liang C."/>
            <person name="Lipzen A."/>
            <person name="Lutzoni F."/>
            <person name="Magnuson J."/>
            <person name="Mondo S."/>
            <person name="Nolan M."/>
            <person name="Ohm R."/>
            <person name="Pangilinan J."/>
            <person name="Park H.-J."/>
            <person name="Ramirez L."/>
            <person name="Alfaro M."/>
            <person name="Sun H."/>
            <person name="Tritt A."/>
            <person name="Yoshinaga Y."/>
            <person name="Zwiers L.-H."/>
            <person name="Turgeon B."/>
            <person name="Goodwin S."/>
            <person name="Spatafora J."/>
            <person name="Crous P."/>
            <person name="Grigoriev I."/>
        </authorList>
    </citation>
    <scope>NUCLEOTIDE SEQUENCE</scope>
    <source>
        <strain evidence="2">CBS 675.92</strain>
    </source>
</reference>
<accession>A0A6A5U6Z4</accession>
<protein>
    <recommendedName>
        <fullName evidence="1">Altered inheritance of mitochondria protein 41</fullName>
    </recommendedName>
</protein>